<dbReference type="Pfam" id="PF04783">
    <property type="entry name" value="DUF630"/>
    <property type="match status" value="1"/>
</dbReference>
<keyword evidence="5" id="KW-1185">Reference proteome</keyword>
<feature type="compositionally biased region" description="Low complexity" evidence="1">
    <location>
        <begin position="145"/>
        <end position="157"/>
    </location>
</feature>
<feature type="domain" description="DUF630" evidence="3">
    <location>
        <begin position="1"/>
        <end position="58"/>
    </location>
</feature>
<feature type="compositionally biased region" description="Low complexity" evidence="1">
    <location>
        <begin position="80"/>
        <end position="100"/>
    </location>
</feature>
<feature type="region of interest" description="Disordered" evidence="1">
    <location>
        <begin position="141"/>
        <end position="161"/>
    </location>
</feature>
<dbReference type="PANTHER" id="PTHR21450">
    <property type="entry name" value="PROTEIN ALTERED PHOSPHATE STARVATION RESPONSE 1"/>
    <property type="match status" value="1"/>
</dbReference>
<feature type="region of interest" description="Disordered" evidence="1">
    <location>
        <begin position="198"/>
        <end position="244"/>
    </location>
</feature>
<evidence type="ECO:0000313" key="5">
    <source>
        <dbReference type="Proteomes" id="UP000187406"/>
    </source>
</evidence>
<name>A0A1Q3B6Q7_CEPFO</name>
<feature type="compositionally biased region" description="Basic and acidic residues" evidence="1">
    <location>
        <begin position="198"/>
        <end position="240"/>
    </location>
</feature>
<evidence type="ECO:0000313" key="4">
    <source>
        <dbReference type="EMBL" id="GAV63453.1"/>
    </source>
</evidence>
<dbReference type="PANTHER" id="PTHR21450:SF19">
    <property type="entry name" value="F5M15.15"/>
    <property type="match status" value="1"/>
</dbReference>
<dbReference type="InterPro" id="IPR006868">
    <property type="entry name" value="DUF630"/>
</dbReference>
<feature type="compositionally biased region" description="Basic and acidic residues" evidence="1">
    <location>
        <begin position="110"/>
        <end position="120"/>
    </location>
</feature>
<feature type="domain" description="DUF632" evidence="2">
    <location>
        <begin position="248"/>
        <end position="547"/>
    </location>
</feature>
<evidence type="ECO:0000256" key="1">
    <source>
        <dbReference type="SAM" id="MobiDB-lite"/>
    </source>
</evidence>
<dbReference type="Proteomes" id="UP000187406">
    <property type="component" value="Unassembled WGS sequence"/>
</dbReference>
<organism evidence="4 5">
    <name type="scientific">Cephalotus follicularis</name>
    <name type="common">Albany pitcher plant</name>
    <dbReference type="NCBI Taxonomy" id="3775"/>
    <lineage>
        <taxon>Eukaryota</taxon>
        <taxon>Viridiplantae</taxon>
        <taxon>Streptophyta</taxon>
        <taxon>Embryophyta</taxon>
        <taxon>Tracheophyta</taxon>
        <taxon>Spermatophyta</taxon>
        <taxon>Magnoliopsida</taxon>
        <taxon>eudicotyledons</taxon>
        <taxon>Gunneridae</taxon>
        <taxon>Pentapetalae</taxon>
        <taxon>rosids</taxon>
        <taxon>fabids</taxon>
        <taxon>Oxalidales</taxon>
        <taxon>Cephalotaceae</taxon>
        <taxon>Cephalotus</taxon>
    </lineage>
</organism>
<dbReference type="InterPro" id="IPR006867">
    <property type="entry name" value="DUF632"/>
</dbReference>
<accession>A0A1Q3B6Q7</accession>
<dbReference type="STRING" id="3775.A0A1Q3B6Q7"/>
<dbReference type="OrthoDB" id="658187at2759"/>
<evidence type="ECO:0000259" key="3">
    <source>
        <dbReference type="Pfam" id="PF04783"/>
    </source>
</evidence>
<dbReference type="Pfam" id="PF04782">
    <property type="entry name" value="DUF632"/>
    <property type="match status" value="1"/>
</dbReference>
<feature type="region of interest" description="Disordered" evidence="1">
    <location>
        <begin position="61"/>
        <end position="120"/>
    </location>
</feature>
<gene>
    <name evidence="4" type="ORF">CFOL_v3_06971</name>
</gene>
<dbReference type="InParanoid" id="A0A1Q3B6Q7"/>
<comment type="caution">
    <text evidence="4">The sequence shown here is derived from an EMBL/GenBank/DDBJ whole genome shotgun (WGS) entry which is preliminary data.</text>
</comment>
<protein>
    <submittedName>
        <fullName evidence="4">DUF632 domain-containing protein/DUF630 domain-containing protein</fullName>
    </submittedName>
</protein>
<dbReference type="AlphaFoldDB" id="A0A1Q3B6Q7"/>
<proteinExistence type="predicted"/>
<reference evidence="5" key="1">
    <citation type="submission" date="2016-04" db="EMBL/GenBank/DDBJ databases">
        <title>Cephalotus genome sequencing.</title>
        <authorList>
            <person name="Fukushima K."/>
            <person name="Hasebe M."/>
            <person name="Fang X."/>
        </authorList>
    </citation>
    <scope>NUCLEOTIDE SEQUENCE [LARGE SCALE GENOMIC DNA]</scope>
    <source>
        <strain evidence="5">cv. St1</strain>
    </source>
</reference>
<evidence type="ECO:0000259" key="2">
    <source>
        <dbReference type="Pfam" id="PF04782"/>
    </source>
</evidence>
<sequence>MGCSTSKFDDLPAVALCRDRCKFLEEALHHSYALADAHVAYMNSLKKLGPSLHHFFVHQQNLNHSDSPPSNGDPPPPLKSSPSAAASPDHSTSSSTSHSHVQFDTDSDYEDNRTNYPDHETLTDNFMSLYYTKNEPSQWISHTYPNNSNNNSNNNNSVPPPPVASNSAWDFLNFFDAYEKYELPYAVNVNNRAKDNVEGDSVDKAKLKAEKESVHSGDSTVDKNLKNSEKERNDAVESKKRSGQQDVAEVMRELIDLFGKASDSGSEVLKMLDAGKFRYHNKNSVYQATSKMFHVATLPPSTEAVYAGFDEDVALNATNLFTTLKKLCMWEKKLFDEVKAEEKLRMIHARKCRQMRIFDKKGAEAHKLDSVQTLVRTLSTKMNVSIQVIDKISITINKLRDEELWPQINDLINRLLGMWRAMLECHRCQSQAVAEAKNFDAVSSIEKINDAHLEAAIQLRLELQNWNLSFSHWIDAQKGYINALNGWLMKCLLYEPEETPDGITPFSPGRIGAPPVFVICCQWSQAMDRISEKEVIESMHGFLTSVNQLLERHTVDLQQRVLADKNMERRVKISEREEQRIRKLMLAREKKKVLLTGEENVVLLAGEIGHQSAFTNSSSLHSGLDLIFVSMEKLAANFMQAHEELYSRIEEVRLYQNSPDVP</sequence>
<dbReference type="EMBL" id="BDDD01000306">
    <property type="protein sequence ID" value="GAV63453.1"/>
    <property type="molecule type" value="Genomic_DNA"/>
</dbReference>